<dbReference type="InterPro" id="IPR036721">
    <property type="entry name" value="RCK_C_sf"/>
</dbReference>
<dbReference type="PROSITE" id="PS51201">
    <property type="entry name" value="RCK_N"/>
    <property type="match status" value="1"/>
</dbReference>
<evidence type="ECO:0000256" key="1">
    <source>
        <dbReference type="ARBA" id="ARBA00004651"/>
    </source>
</evidence>
<accession>A0AAW9PUT5</accession>
<dbReference type="AlphaFoldDB" id="A0AAW9PUT5"/>
<dbReference type="GO" id="GO:0005886">
    <property type="term" value="C:plasma membrane"/>
    <property type="evidence" value="ECO:0007669"/>
    <property type="project" value="UniProtKB-SubCell"/>
</dbReference>
<dbReference type="PANTHER" id="PTHR43833:SF9">
    <property type="entry name" value="POTASSIUM CHANNEL PROTEIN YUGO-RELATED"/>
    <property type="match status" value="1"/>
</dbReference>
<dbReference type="SUPFAM" id="SSF116726">
    <property type="entry name" value="TrkA C-terminal domain-like"/>
    <property type="match status" value="1"/>
</dbReference>
<dbReference type="SUPFAM" id="SSF51735">
    <property type="entry name" value="NAD(P)-binding Rossmann-fold domains"/>
    <property type="match status" value="1"/>
</dbReference>
<organism evidence="5 6">
    <name type="scientific">Tumidithrix elongata BACA0141</name>
    <dbReference type="NCBI Taxonomy" id="2716417"/>
    <lineage>
        <taxon>Bacteria</taxon>
        <taxon>Bacillati</taxon>
        <taxon>Cyanobacteriota</taxon>
        <taxon>Cyanophyceae</taxon>
        <taxon>Pseudanabaenales</taxon>
        <taxon>Pseudanabaenaceae</taxon>
        <taxon>Tumidithrix</taxon>
        <taxon>Tumidithrix elongata</taxon>
    </lineage>
</organism>
<dbReference type="InterPro" id="IPR050721">
    <property type="entry name" value="Trk_Ktr_HKT_K-transport"/>
</dbReference>
<dbReference type="EMBL" id="JAZBJZ010000087">
    <property type="protein sequence ID" value="MEE3718655.1"/>
    <property type="molecule type" value="Genomic_DNA"/>
</dbReference>
<protein>
    <submittedName>
        <fullName evidence="5">Potassium channel protein</fullName>
    </submittedName>
</protein>
<proteinExistence type="predicted"/>
<dbReference type="Gene3D" id="1.10.287.70">
    <property type="match status" value="1"/>
</dbReference>
<feature type="transmembrane region" description="Helical" evidence="2">
    <location>
        <begin position="33"/>
        <end position="50"/>
    </location>
</feature>
<feature type="transmembrane region" description="Helical" evidence="2">
    <location>
        <begin position="62"/>
        <end position="83"/>
    </location>
</feature>
<dbReference type="InterPro" id="IPR006037">
    <property type="entry name" value="RCK_C"/>
</dbReference>
<keyword evidence="2" id="KW-0472">Membrane</keyword>
<evidence type="ECO:0000313" key="5">
    <source>
        <dbReference type="EMBL" id="MEE3718655.1"/>
    </source>
</evidence>
<name>A0AAW9PUT5_9CYAN</name>
<keyword evidence="6" id="KW-1185">Reference proteome</keyword>
<dbReference type="InterPro" id="IPR013099">
    <property type="entry name" value="K_chnl_dom"/>
</dbReference>
<sequence length="351" mass="38517">MQTSLKRVVFGASFFLFTIVASVSGYMLFGWSFLDALYMVVITVFGVGFGEVKPIETPALKIFTMVVIVAGTSSAVYIVGSFLQMVTEGEIQKVLEARRMTKGIESLEQHVIICGFGRIGQILARKLTESEQKFVVIDNDEGRMASAEKRGYLALQGNATDEGILIAAGVKQARVLATVLPDDALNVFITLTTRELNPEVEIIARGELPSTEKKLRLAGANHVVLPASIGAERMAQTIVNPHALDFLREDAGRQDLSDLLAQIDIQLEELTLAAGSPFIGKPLSSMEVRGKGAFVVVAIRKEDGEIVTHPSHDRILHQGDTVILMGHRGDIPKFAQRYAMKRQMYYRGMSY</sequence>
<dbReference type="Proteomes" id="UP001333818">
    <property type="component" value="Unassembled WGS sequence"/>
</dbReference>
<keyword evidence="2" id="KW-1133">Transmembrane helix</keyword>
<comment type="subcellular location">
    <subcellularLocation>
        <location evidence="1">Cell membrane</location>
        <topology evidence="1">Multi-pass membrane protein</topology>
    </subcellularLocation>
</comment>
<dbReference type="SUPFAM" id="SSF81324">
    <property type="entry name" value="Voltage-gated potassium channels"/>
    <property type="match status" value="1"/>
</dbReference>
<feature type="domain" description="RCK C-terminal" evidence="4">
    <location>
        <begin position="254"/>
        <end position="340"/>
    </location>
</feature>
<dbReference type="Pfam" id="PF02080">
    <property type="entry name" value="TrkA_C"/>
    <property type="match status" value="1"/>
</dbReference>
<keyword evidence="5" id="KW-0813">Transport</keyword>
<keyword evidence="2" id="KW-0812">Transmembrane</keyword>
<dbReference type="Gene3D" id="3.30.70.1450">
    <property type="entry name" value="Regulator of K+ conductance, C-terminal domain"/>
    <property type="match status" value="1"/>
</dbReference>
<dbReference type="RefSeq" id="WP_330485089.1">
    <property type="nucleotide sequence ID" value="NZ_JAZBJZ010000087.1"/>
</dbReference>
<dbReference type="Gene3D" id="3.40.50.720">
    <property type="entry name" value="NAD(P)-binding Rossmann-like Domain"/>
    <property type="match status" value="1"/>
</dbReference>
<evidence type="ECO:0000259" key="4">
    <source>
        <dbReference type="PROSITE" id="PS51202"/>
    </source>
</evidence>
<gene>
    <name evidence="5" type="ORF">V2H45_18085</name>
</gene>
<dbReference type="InterPro" id="IPR036291">
    <property type="entry name" value="NAD(P)-bd_dom_sf"/>
</dbReference>
<keyword evidence="5" id="KW-0407">Ion channel</keyword>
<feature type="transmembrane region" description="Helical" evidence="2">
    <location>
        <begin position="7"/>
        <end position="27"/>
    </location>
</feature>
<dbReference type="PROSITE" id="PS51202">
    <property type="entry name" value="RCK_C"/>
    <property type="match status" value="1"/>
</dbReference>
<evidence type="ECO:0000259" key="3">
    <source>
        <dbReference type="PROSITE" id="PS51201"/>
    </source>
</evidence>
<dbReference type="InterPro" id="IPR003148">
    <property type="entry name" value="RCK_N"/>
</dbReference>
<evidence type="ECO:0000256" key="2">
    <source>
        <dbReference type="SAM" id="Phobius"/>
    </source>
</evidence>
<dbReference type="Pfam" id="PF07885">
    <property type="entry name" value="Ion_trans_2"/>
    <property type="match status" value="1"/>
</dbReference>
<dbReference type="GO" id="GO:0008324">
    <property type="term" value="F:monoatomic cation transmembrane transporter activity"/>
    <property type="evidence" value="ECO:0007669"/>
    <property type="project" value="InterPro"/>
</dbReference>
<dbReference type="PANTHER" id="PTHR43833">
    <property type="entry name" value="POTASSIUM CHANNEL PROTEIN 2-RELATED-RELATED"/>
    <property type="match status" value="1"/>
</dbReference>
<comment type="caution">
    <text evidence="5">The sequence shown here is derived from an EMBL/GenBank/DDBJ whole genome shotgun (WGS) entry which is preliminary data.</text>
</comment>
<evidence type="ECO:0000313" key="6">
    <source>
        <dbReference type="Proteomes" id="UP001333818"/>
    </source>
</evidence>
<dbReference type="Pfam" id="PF02254">
    <property type="entry name" value="TrkA_N"/>
    <property type="match status" value="1"/>
</dbReference>
<keyword evidence="5" id="KW-0406">Ion transport</keyword>
<dbReference type="GO" id="GO:0006813">
    <property type="term" value="P:potassium ion transport"/>
    <property type="evidence" value="ECO:0007669"/>
    <property type="project" value="InterPro"/>
</dbReference>
<feature type="domain" description="RCK N-terminal" evidence="3">
    <location>
        <begin position="108"/>
        <end position="225"/>
    </location>
</feature>
<reference evidence="5" key="1">
    <citation type="submission" date="2024-01" db="EMBL/GenBank/DDBJ databases">
        <title>Bank of Algae and Cyanobacteria of the Azores (BACA) strain genomes.</title>
        <authorList>
            <person name="Luz R."/>
            <person name="Cordeiro R."/>
            <person name="Fonseca A."/>
            <person name="Goncalves V."/>
        </authorList>
    </citation>
    <scope>NUCLEOTIDE SEQUENCE</scope>
    <source>
        <strain evidence="5">BACA0141</strain>
    </source>
</reference>